<sequence length="271" mass="30908">MAITSELVFLGPALGAVVTSLYTVHTVRQNHRVELHTSYIDRRLEILTGLLEAVERCQDVMPRDQRQKASRSVHDSLRRVRLTFPDGSEVTESAQRAAECAIVLATLLTKPRDVRPPLGRSVARRAPVEFKDFRKLLRQVKKEQEEAAAKGGDDPADRYLNELGDWEHSLRMSLRGALPFMEERERFQQELAAYKEAAAGYAVALDDFLRCTARWMGEPSKRMMSPRRRSHVSMWWRGRKADASALTHEDERVQQDVDRAVPPSRKHAQPG</sequence>
<protein>
    <submittedName>
        <fullName evidence="1">Uncharacterized protein</fullName>
    </submittedName>
</protein>
<proteinExistence type="predicted"/>
<keyword evidence="2" id="KW-1185">Reference proteome</keyword>
<comment type="caution">
    <text evidence="1">The sequence shown here is derived from an EMBL/GenBank/DDBJ whole genome shotgun (WGS) entry which is preliminary data.</text>
</comment>
<organism evidence="1 2">
    <name type="scientific">Streptomyces fungicidicus</name>
    <dbReference type="NCBI Taxonomy" id="68203"/>
    <lineage>
        <taxon>Bacteria</taxon>
        <taxon>Bacillati</taxon>
        <taxon>Actinomycetota</taxon>
        <taxon>Actinomycetes</taxon>
        <taxon>Kitasatosporales</taxon>
        <taxon>Streptomycetaceae</taxon>
        <taxon>Streptomyces</taxon>
    </lineage>
</organism>
<name>A0ACC7Y7U2_9ACTN</name>
<dbReference type="EMBL" id="JAANNW010000039">
    <property type="protein sequence ID" value="NUV78084.1"/>
    <property type="molecule type" value="Genomic_DNA"/>
</dbReference>
<dbReference type="Proteomes" id="UP000556843">
    <property type="component" value="Unassembled WGS sequence"/>
</dbReference>
<gene>
    <name evidence="1" type="ORF">G6W56_29140</name>
</gene>
<reference evidence="1" key="1">
    <citation type="submission" date="2020-03" db="EMBL/GenBank/DDBJ databases">
        <title>Complete genome sequence of sixteen Streptomyces strains facilitates identification of candidate genes involved in plant growth-promotion in grain legumes and cereals.</title>
        <authorList>
            <person name="Gopalakrishnan S."/>
            <person name="Thakur V."/>
            <person name="Saxena R."/>
            <person name="Vadlamudi S."/>
            <person name="Purohit S."/>
            <person name="Kumar V."/>
            <person name="Rathore A."/>
            <person name="Chitikineni A."/>
            <person name="Varshney R.K."/>
        </authorList>
    </citation>
    <scope>NUCLEOTIDE SEQUENCE</scope>
    <source>
        <strain evidence="1">CAI-93</strain>
    </source>
</reference>
<evidence type="ECO:0000313" key="1">
    <source>
        <dbReference type="EMBL" id="NUV78084.1"/>
    </source>
</evidence>
<accession>A0ACC7Y7U2</accession>
<evidence type="ECO:0000313" key="2">
    <source>
        <dbReference type="Proteomes" id="UP000556843"/>
    </source>
</evidence>